<reference evidence="1 3" key="2">
    <citation type="submission" date="2020-08" db="EMBL/GenBank/DDBJ databases">
        <title>Genomic Encyclopedia of Type Strains, Phase IV (KMG-V): Genome sequencing to study the core and pangenomes of soil and plant-associated prokaryotes.</title>
        <authorList>
            <person name="Whitman W."/>
        </authorList>
    </citation>
    <scope>NUCLEOTIDE SEQUENCE [LARGE SCALE GENOMIC DNA]</scope>
    <source>
        <strain evidence="1 3">JPY162</strain>
    </source>
</reference>
<dbReference type="Proteomes" id="UP000592820">
    <property type="component" value="Unassembled WGS sequence"/>
</dbReference>
<accession>A0A7W8LD10</accession>
<evidence type="ECO:0000313" key="4">
    <source>
        <dbReference type="Proteomes" id="UP000594380"/>
    </source>
</evidence>
<dbReference type="EMBL" id="JAALDK010000003">
    <property type="protein sequence ID" value="NUY05783.1"/>
    <property type="molecule type" value="Genomic_DNA"/>
</dbReference>
<dbReference type="RefSeq" id="WP_013094604.1">
    <property type="nucleotide sequence ID" value="NZ_JAALDK010000003.1"/>
</dbReference>
<evidence type="ECO:0000313" key="3">
    <source>
        <dbReference type="Proteomes" id="UP000592820"/>
    </source>
</evidence>
<proteinExistence type="predicted"/>
<evidence type="ECO:0000313" key="1">
    <source>
        <dbReference type="EMBL" id="MBB5404418.1"/>
    </source>
</evidence>
<dbReference type="AlphaFoldDB" id="A0A7W8LD10"/>
<dbReference type="EMBL" id="JACHDE010000019">
    <property type="protein sequence ID" value="MBB5404418.1"/>
    <property type="molecule type" value="Genomic_DNA"/>
</dbReference>
<reference evidence="2 4" key="1">
    <citation type="submission" date="2020-02" db="EMBL/GenBank/DDBJ databases">
        <title>Paraburkholderia simonii sp. nov. and Paraburkholderia youngii sp. nov. Brazilian and Mexican Mimosa-associated rhizobia.</title>
        <authorList>
            <person name="Mavima L."/>
            <person name="Beukes C.W."/>
            <person name="Chan W.Y."/>
            <person name="Palmer M."/>
            <person name="De Meyer S.E."/>
            <person name="James E.K."/>
            <person name="Venter S.N."/>
            <person name="Steenkamp E.T."/>
        </authorList>
    </citation>
    <scope>NUCLEOTIDE SEQUENCE [LARGE SCALE GENOMIC DNA]</scope>
    <source>
        <strain evidence="2 4">JPY169</strain>
    </source>
</reference>
<dbReference type="Proteomes" id="UP000594380">
    <property type="component" value="Unassembled WGS sequence"/>
</dbReference>
<name>A0A7W8LD10_9BURK</name>
<evidence type="ECO:0000313" key="2">
    <source>
        <dbReference type="EMBL" id="NUY05783.1"/>
    </source>
</evidence>
<organism evidence="1 3">
    <name type="scientific">Paraburkholderia youngii</name>
    <dbReference type="NCBI Taxonomy" id="2782701"/>
    <lineage>
        <taxon>Bacteria</taxon>
        <taxon>Pseudomonadati</taxon>
        <taxon>Pseudomonadota</taxon>
        <taxon>Betaproteobacteria</taxon>
        <taxon>Burkholderiales</taxon>
        <taxon>Burkholderiaceae</taxon>
        <taxon>Paraburkholderia</taxon>
    </lineage>
</organism>
<gene>
    <name evidence="2" type="ORF">G5S42_40570</name>
    <name evidence="1" type="ORF">HDG41_006514</name>
</gene>
<dbReference type="GeneID" id="301106624"/>
<protein>
    <submittedName>
        <fullName evidence="1">Uncharacterized protein</fullName>
    </submittedName>
</protein>
<comment type="caution">
    <text evidence="1">The sequence shown here is derived from an EMBL/GenBank/DDBJ whole genome shotgun (WGS) entry which is preliminary data.</text>
</comment>
<sequence>MFDRQTHRGFSITVTARDDVRGGSNVTLLVERIFSHRDDVRTGAPLAKPEHYHSVHPATAAVGEAMRRVRRLIDEALGERDPLEGE</sequence>